<gene>
    <name evidence="2" type="ORF">D1164_07070</name>
</gene>
<accession>A0A399D499</accession>
<keyword evidence="1" id="KW-0732">Signal</keyword>
<dbReference type="InterPro" id="IPR036415">
    <property type="entry name" value="Lamin_tail_dom_sf"/>
</dbReference>
<protein>
    <recommendedName>
        <fullName evidence="4">LTD domain-containing protein</fullName>
    </recommendedName>
</protein>
<dbReference type="AlphaFoldDB" id="A0A399D499"/>
<organism evidence="2 3">
    <name type="scientific">Mariniphaga sediminis</name>
    <dbReference type="NCBI Taxonomy" id="1628158"/>
    <lineage>
        <taxon>Bacteria</taxon>
        <taxon>Pseudomonadati</taxon>
        <taxon>Bacteroidota</taxon>
        <taxon>Bacteroidia</taxon>
        <taxon>Marinilabiliales</taxon>
        <taxon>Prolixibacteraceae</taxon>
        <taxon>Mariniphaga</taxon>
    </lineage>
</organism>
<evidence type="ECO:0008006" key="4">
    <source>
        <dbReference type="Google" id="ProtNLM"/>
    </source>
</evidence>
<dbReference type="EMBL" id="QWET01000004">
    <property type="protein sequence ID" value="RIH66018.1"/>
    <property type="molecule type" value="Genomic_DNA"/>
</dbReference>
<dbReference type="OrthoDB" id="9758406at2"/>
<proteinExistence type="predicted"/>
<dbReference type="Pfam" id="PF13585">
    <property type="entry name" value="CHU_C"/>
    <property type="match status" value="1"/>
</dbReference>
<reference evidence="2 3" key="1">
    <citation type="journal article" date="2015" name="Int. J. Syst. Evol. Microbiol.">
        <title>Mariniphaga sediminis sp. nov., isolated from coastal sediment.</title>
        <authorList>
            <person name="Wang F.Q."/>
            <person name="Shen Q.Y."/>
            <person name="Chen G.J."/>
            <person name="Du Z.J."/>
        </authorList>
    </citation>
    <scope>NUCLEOTIDE SEQUENCE [LARGE SCALE GENOMIC DNA]</scope>
    <source>
        <strain evidence="2 3">SY21</strain>
    </source>
</reference>
<dbReference type="SUPFAM" id="SSF74853">
    <property type="entry name" value="Lamin A/C globular tail domain"/>
    <property type="match status" value="1"/>
</dbReference>
<evidence type="ECO:0000313" key="3">
    <source>
        <dbReference type="Proteomes" id="UP000266441"/>
    </source>
</evidence>
<dbReference type="Gene3D" id="2.60.40.4070">
    <property type="match status" value="1"/>
</dbReference>
<name>A0A399D499_9BACT</name>
<comment type="caution">
    <text evidence="2">The sequence shown here is derived from an EMBL/GenBank/DDBJ whole genome shotgun (WGS) entry which is preliminary data.</text>
</comment>
<dbReference type="RefSeq" id="WP_119349253.1">
    <property type="nucleotide sequence ID" value="NZ_QWET01000004.1"/>
</dbReference>
<keyword evidence="3" id="KW-1185">Reference proteome</keyword>
<feature type="signal peptide" evidence="1">
    <location>
        <begin position="1"/>
        <end position="19"/>
    </location>
</feature>
<sequence length="478" mass="53332">MGRIILKILTFSFSLIAFSASTQEIWQESFSVPEKGIWGNGTGNIESDFSGITNWTLEYSGLSLNTPESYAKTISTSGGRFEAHNIDGEVVWRSEWIDISGMGKTDIALTVAETGSGANTETKYLNVFYRLDEGDEIPFHENSENAGNWGSVVAACKSLEGNTLQIVCYMSTYYSADKVILDDVIVMAEEKYYPPAEPGELLLSEVLFNPLPDGKDYVEIYNNSEREIPVKTLFLASRDKDLQLTQLHDLSGKKYLLPPKSYLAITEDTSGVFPFFYIKCRPCFQQVTRMASFNNDEDYVVLLNENREILDELYYSEKMHSPFLADVEGVSLERVSFSVPANAPGNWHSASGDAGYGTPGYVNSQAGKELSGKPKVIFEPEAFSPNHDGYKDEYLIRYELNTPGYVGNIKIFDAAGRFVQYLAQNEILGTNGEFVWNGEDETGSRQPIGVYVVVVEIFNTEGEIHRFKNGVVLTDILE</sequence>
<evidence type="ECO:0000256" key="1">
    <source>
        <dbReference type="SAM" id="SignalP"/>
    </source>
</evidence>
<evidence type="ECO:0000313" key="2">
    <source>
        <dbReference type="EMBL" id="RIH66018.1"/>
    </source>
</evidence>
<feature type="chain" id="PRO_5017256660" description="LTD domain-containing protein" evidence="1">
    <location>
        <begin position="20"/>
        <end position="478"/>
    </location>
</feature>
<dbReference type="Proteomes" id="UP000266441">
    <property type="component" value="Unassembled WGS sequence"/>
</dbReference>